<dbReference type="AlphaFoldDB" id="A0A9E7KP96"/>
<feature type="transmembrane region" description="Helical" evidence="7">
    <location>
        <begin position="107"/>
        <end position="125"/>
    </location>
</feature>
<dbReference type="Pfam" id="PF00916">
    <property type="entry name" value="Sulfate_transp"/>
    <property type="match status" value="1"/>
</dbReference>
<organism evidence="10 11">
    <name type="scientific">Musa troglodytarum</name>
    <name type="common">fe'i banana</name>
    <dbReference type="NCBI Taxonomy" id="320322"/>
    <lineage>
        <taxon>Eukaryota</taxon>
        <taxon>Viridiplantae</taxon>
        <taxon>Streptophyta</taxon>
        <taxon>Embryophyta</taxon>
        <taxon>Tracheophyta</taxon>
        <taxon>Spermatophyta</taxon>
        <taxon>Magnoliopsida</taxon>
        <taxon>Liliopsida</taxon>
        <taxon>Zingiberales</taxon>
        <taxon>Musaceae</taxon>
        <taxon>Musa</taxon>
    </lineage>
</organism>
<keyword evidence="4 7" id="KW-1133">Transmembrane helix</keyword>
<feature type="region of interest" description="Disordered" evidence="6">
    <location>
        <begin position="631"/>
        <end position="653"/>
    </location>
</feature>
<feature type="transmembrane region" description="Helical" evidence="7">
    <location>
        <begin position="157"/>
        <end position="176"/>
    </location>
</feature>
<dbReference type="GO" id="GO:0016020">
    <property type="term" value="C:membrane"/>
    <property type="evidence" value="ECO:0007669"/>
    <property type="project" value="UniProtKB-SubCell"/>
</dbReference>
<feature type="transmembrane region" description="Helical" evidence="7">
    <location>
        <begin position="446"/>
        <end position="477"/>
    </location>
</feature>
<dbReference type="InterPro" id="IPR011547">
    <property type="entry name" value="SLC26A/SulP_dom"/>
</dbReference>
<dbReference type="EMBL" id="CP097510">
    <property type="protein sequence ID" value="URE24531.1"/>
    <property type="molecule type" value="Genomic_DNA"/>
</dbReference>
<evidence type="ECO:0000313" key="10">
    <source>
        <dbReference type="EMBL" id="URE24531.1"/>
    </source>
</evidence>
<keyword evidence="5 7" id="KW-0472">Membrane</keyword>
<evidence type="ECO:0000313" key="11">
    <source>
        <dbReference type="Proteomes" id="UP001055439"/>
    </source>
</evidence>
<evidence type="ECO:0000256" key="6">
    <source>
        <dbReference type="SAM" id="MobiDB-lite"/>
    </source>
</evidence>
<evidence type="ECO:0000256" key="4">
    <source>
        <dbReference type="ARBA" id="ARBA00022989"/>
    </source>
</evidence>
<feature type="transmembrane region" description="Helical" evidence="7">
    <location>
        <begin position="417"/>
        <end position="440"/>
    </location>
</feature>
<gene>
    <name evidence="10" type="ORF">MUK42_07364</name>
</gene>
<dbReference type="SUPFAM" id="SSF52091">
    <property type="entry name" value="SpoIIaa-like"/>
    <property type="match status" value="1"/>
</dbReference>
<feature type="transmembrane region" description="Helical" evidence="7">
    <location>
        <begin position="389"/>
        <end position="410"/>
    </location>
</feature>
<evidence type="ECO:0000256" key="3">
    <source>
        <dbReference type="ARBA" id="ARBA00022692"/>
    </source>
</evidence>
<evidence type="ECO:0000259" key="8">
    <source>
        <dbReference type="Pfam" id="PF00916"/>
    </source>
</evidence>
<feature type="transmembrane region" description="Helical" evidence="7">
    <location>
        <begin position="237"/>
        <end position="255"/>
    </location>
</feature>
<sequence length="676" mass="74335">MEITYATSSNLDLADGVAGMDMAAWEVRSERPWPSLHSSSAPPASRWWSRLKAMKAAEWLEMLLPCTRWICSYRSGDCLELDLTAGVTVGVMLVPQAMSYAKLAGLHPIYGLYSGFVPIFVYAVFGSSRQLAIGPVTLVSLLVSNVLGSIVDPSDELYTELAILLAFMVGVLECLLGLLRLGWLLRFISHSVISGFISSSAIIIALSQAKYFLGYDIVQSSRIFPLTESIIAGARDFSWSPFLMGSVILTLIILMKHLGKTKKNLRFLRSSGPLTAVVLGTAFVKSFHPPSISVVGEIPQGLPTFHIPRQFQHVKSLVSTAFLITGVAILESVGIAKALAAKNGYELDPNQELFGLGMANICGSFFSAYPATGSFSRSAVNNESGAQTGLSGIITGLTIGCALLFLTPWFRDIPQCALAAIVVSVGISLVDYEKAMFLWQVDKKDFLLWMLTCLATLFLGTEIGVLVGVFSSLAFVIHESANPYIAILGRLPGTTIYRNIDQYPEACLYRGIVVIRIEAPIYFANISYIKDRLREYELGISKNRKREPQASRIYFVIIEMASVPYVDSSAVEALKDLHQEYKLHEVQIAISNPNQKVLMTLARSHLIELFGKSWFFVSVHDAVKACIQQTPNLMGTSPGGRRDAPQSSEPSLVQKLWKQEDEPAVDWEYLLPQEET</sequence>
<dbReference type="GO" id="GO:0008271">
    <property type="term" value="F:secondary active sulfate transmembrane transporter activity"/>
    <property type="evidence" value="ECO:0007669"/>
    <property type="project" value="InterPro"/>
</dbReference>
<dbReference type="InterPro" id="IPR001902">
    <property type="entry name" value="SLC26A/SulP_fam"/>
</dbReference>
<evidence type="ECO:0000259" key="9">
    <source>
        <dbReference type="Pfam" id="PF01740"/>
    </source>
</evidence>
<comment type="subcellular location">
    <subcellularLocation>
        <location evidence="1">Membrane</location>
        <topology evidence="1">Multi-pass membrane protein</topology>
    </subcellularLocation>
</comment>
<dbReference type="CDD" id="cd07042">
    <property type="entry name" value="STAS_SulP_like_sulfate_transporter"/>
    <property type="match status" value="1"/>
</dbReference>
<accession>A0A9E7KP96</accession>
<dbReference type="InterPro" id="IPR002645">
    <property type="entry name" value="STAS_dom"/>
</dbReference>
<reference evidence="10" key="1">
    <citation type="submission" date="2022-05" db="EMBL/GenBank/DDBJ databases">
        <title>The Musa troglodytarum L. genome provides insights into the mechanism of non-climacteric behaviour and enrichment of carotenoids.</title>
        <authorList>
            <person name="Wang J."/>
        </authorList>
    </citation>
    <scope>NUCLEOTIDE SEQUENCE</scope>
    <source>
        <tissue evidence="10">Leaf</tissue>
    </source>
</reference>
<feature type="domain" description="STAS" evidence="9">
    <location>
        <begin position="504"/>
        <end position="622"/>
    </location>
</feature>
<feature type="transmembrane region" description="Helical" evidence="7">
    <location>
        <begin position="352"/>
        <end position="369"/>
    </location>
</feature>
<dbReference type="PROSITE" id="PS01130">
    <property type="entry name" value="SLC26A"/>
    <property type="match status" value="1"/>
</dbReference>
<dbReference type="PANTHER" id="PTHR11814">
    <property type="entry name" value="SULFATE TRANSPORTER"/>
    <property type="match status" value="1"/>
</dbReference>
<evidence type="ECO:0000256" key="5">
    <source>
        <dbReference type="ARBA" id="ARBA00023136"/>
    </source>
</evidence>
<evidence type="ECO:0000256" key="7">
    <source>
        <dbReference type="SAM" id="Phobius"/>
    </source>
</evidence>
<feature type="transmembrane region" description="Helical" evidence="7">
    <location>
        <begin position="317"/>
        <end position="340"/>
    </location>
</feature>
<feature type="transmembrane region" description="Helical" evidence="7">
    <location>
        <begin position="183"/>
        <end position="206"/>
    </location>
</feature>
<feature type="domain" description="SLC26A/SulP transporter" evidence="8">
    <location>
        <begin position="79"/>
        <end position="452"/>
    </location>
</feature>
<dbReference type="FunFam" id="3.30.750.24:FF:000002">
    <property type="entry name" value="Sulfate transporter 31"/>
    <property type="match status" value="1"/>
</dbReference>
<evidence type="ECO:0000256" key="2">
    <source>
        <dbReference type="ARBA" id="ARBA00022448"/>
    </source>
</evidence>
<dbReference type="InterPro" id="IPR018045">
    <property type="entry name" value="S04_transporter_CS"/>
</dbReference>
<dbReference type="Pfam" id="PF01740">
    <property type="entry name" value="STAS"/>
    <property type="match status" value="1"/>
</dbReference>
<proteinExistence type="predicted"/>
<name>A0A9E7KP96_9LILI</name>
<dbReference type="NCBIfam" id="TIGR00815">
    <property type="entry name" value="sulP"/>
    <property type="match status" value="1"/>
</dbReference>
<dbReference type="Proteomes" id="UP001055439">
    <property type="component" value="Chromosome 8"/>
</dbReference>
<evidence type="ECO:0000256" key="1">
    <source>
        <dbReference type="ARBA" id="ARBA00004141"/>
    </source>
</evidence>
<dbReference type="Gene3D" id="3.30.750.24">
    <property type="entry name" value="STAS domain"/>
    <property type="match status" value="1"/>
</dbReference>
<keyword evidence="3 7" id="KW-0812">Transmembrane</keyword>
<keyword evidence="2" id="KW-0813">Transport</keyword>
<dbReference type="OrthoDB" id="288203at2759"/>
<protein>
    <submittedName>
        <fullName evidence="10">Sulfate transporter 4.1</fullName>
    </submittedName>
</protein>
<keyword evidence="11" id="KW-1185">Reference proteome</keyword>
<dbReference type="InterPro" id="IPR036513">
    <property type="entry name" value="STAS_dom_sf"/>
</dbReference>